<reference evidence="1 2" key="1">
    <citation type="submission" date="2024-04" db="EMBL/GenBank/DDBJ databases">
        <title>Defined microbial consortia suppress multidrug-resistant proinflammatory Enterobacteriaceae via ecological control.</title>
        <authorList>
            <person name="Furuichi M."/>
            <person name="Kawaguchi T."/>
            <person name="Pust M."/>
            <person name="Yasuma K."/>
            <person name="Plichta D."/>
            <person name="Hasegawa N."/>
            <person name="Ohya T."/>
            <person name="Bhattarai S."/>
            <person name="Sasajima S."/>
            <person name="Aoto Y."/>
            <person name="Tuganbaev T."/>
            <person name="Yaginuma M."/>
            <person name="Ueda M."/>
            <person name="Okahashi N."/>
            <person name="Amafuji K."/>
            <person name="Kiridooshi Y."/>
            <person name="Sugita K."/>
            <person name="Strazar M."/>
            <person name="Skelly A."/>
            <person name="Suda W."/>
            <person name="Hattori M."/>
            <person name="Nakamoto N."/>
            <person name="Caballero S."/>
            <person name="Norman J."/>
            <person name="Olle B."/>
            <person name="Tanoue T."/>
            <person name="Arita M."/>
            <person name="Bucci V."/>
            <person name="Atarashi K."/>
            <person name="Xavier R."/>
            <person name="Honda K."/>
        </authorList>
    </citation>
    <scope>NUCLEOTIDE SEQUENCE [LARGE SCALE GENOMIC DNA]</scope>
    <source>
        <strain evidence="2">k04-0078-D8-1</strain>
    </source>
</reference>
<gene>
    <name evidence="1" type="ORF">K040078D81_27170</name>
</gene>
<sequence>MQEKESLNSLEKVKKAVQNRLTGIVQLGVLWQNTKLSEIGFYYSMFRKNGSAAY</sequence>
<comment type="caution">
    <text evidence="1">The sequence shown here is derived from an EMBL/GenBank/DDBJ whole genome shotgun (WGS) entry which is preliminary data.</text>
</comment>
<dbReference type="EMBL" id="BAABYW010000001">
    <property type="protein sequence ID" value="GAA6408600.1"/>
    <property type="molecule type" value="Genomic_DNA"/>
</dbReference>
<evidence type="ECO:0000313" key="2">
    <source>
        <dbReference type="Proteomes" id="UP001600943"/>
    </source>
</evidence>
<name>A0ABQ0BAW2_9FIRM</name>
<evidence type="ECO:0000313" key="1">
    <source>
        <dbReference type="EMBL" id="GAA6408600.1"/>
    </source>
</evidence>
<keyword evidence="2" id="KW-1185">Reference proteome</keyword>
<protein>
    <submittedName>
        <fullName evidence="1">Uncharacterized protein</fullName>
    </submittedName>
</protein>
<proteinExistence type="predicted"/>
<dbReference type="Proteomes" id="UP001600943">
    <property type="component" value="Unassembled WGS sequence"/>
</dbReference>
<organism evidence="1 2">
    <name type="scientific">Blautia hominis</name>
    <dbReference type="NCBI Taxonomy" id="2025493"/>
    <lineage>
        <taxon>Bacteria</taxon>
        <taxon>Bacillati</taxon>
        <taxon>Bacillota</taxon>
        <taxon>Clostridia</taxon>
        <taxon>Lachnospirales</taxon>
        <taxon>Lachnospiraceae</taxon>
        <taxon>Blautia</taxon>
    </lineage>
</organism>
<accession>A0ABQ0BAW2</accession>